<evidence type="ECO:0000256" key="1">
    <source>
        <dbReference type="SAM" id="MobiDB-lite"/>
    </source>
</evidence>
<evidence type="ECO:0000313" key="3">
    <source>
        <dbReference type="Proteomes" id="UP000324897"/>
    </source>
</evidence>
<comment type="caution">
    <text evidence="2">The sequence shown here is derived from an EMBL/GenBank/DDBJ whole genome shotgun (WGS) entry which is preliminary data.</text>
</comment>
<dbReference type="EMBL" id="RWGY01000026">
    <property type="protein sequence ID" value="TVU21935.1"/>
    <property type="molecule type" value="Genomic_DNA"/>
</dbReference>
<evidence type="ECO:0000313" key="2">
    <source>
        <dbReference type="EMBL" id="TVU21935.1"/>
    </source>
</evidence>
<sequence length="204" mass="21754">MFPSSSALPPPRNAPAPPRRCSSASSTRIMSLPPWCRVANLGSSSAPCLFCGGEVKGEAKERRSSAAPATRRLRRTRKKRRRKGRQFCGCGAEHGGAPAPPIHRAHPAEEPHLNTTVAAPICLSLTSPPAPSLNDGKLKFQVLYPRRTPRELQSSVAALLLPDGSLTASVHSIAPPLSLLDYKTAESLVLCLIHAQHGLATVLL</sequence>
<dbReference type="Gramene" id="TVU21935">
    <property type="protein sequence ID" value="TVU21935"/>
    <property type="gene ID" value="EJB05_31606"/>
</dbReference>
<keyword evidence="3" id="KW-1185">Reference proteome</keyword>
<feature type="compositionally biased region" description="Basic residues" evidence="1">
    <location>
        <begin position="71"/>
        <end position="85"/>
    </location>
</feature>
<protein>
    <submittedName>
        <fullName evidence="2">Uncharacterized protein</fullName>
    </submittedName>
</protein>
<gene>
    <name evidence="2" type="ORF">EJB05_31606</name>
</gene>
<reference evidence="2 3" key="1">
    <citation type="journal article" date="2019" name="Sci. Rep.">
        <title>A high-quality genome of Eragrostis curvula grass provides insights into Poaceae evolution and supports new strategies to enhance forage quality.</title>
        <authorList>
            <person name="Carballo J."/>
            <person name="Santos B.A.C.M."/>
            <person name="Zappacosta D."/>
            <person name="Garbus I."/>
            <person name="Selva J.P."/>
            <person name="Gallo C.A."/>
            <person name="Diaz A."/>
            <person name="Albertini E."/>
            <person name="Caccamo M."/>
            <person name="Echenique V."/>
        </authorList>
    </citation>
    <scope>NUCLEOTIDE SEQUENCE [LARGE SCALE GENOMIC DNA]</scope>
    <source>
        <strain evidence="3">cv. Victoria</strain>
        <tissue evidence="2">Leaf</tissue>
    </source>
</reference>
<name>A0A5J9UDZ8_9POAL</name>
<feature type="region of interest" description="Disordered" evidence="1">
    <location>
        <begin position="1"/>
        <end position="25"/>
    </location>
</feature>
<dbReference type="AlphaFoldDB" id="A0A5J9UDZ8"/>
<feature type="region of interest" description="Disordered" evidence="1">
    <location>
        <begin position="59"/>
        <end position="107"/>
    </location>
</feature>
<proteinExistence type="predicted"/>
<feature type="compositionally biased region" description="Pro residues" evidence="1">
    <location>
        <begin position="8"/>
        <end position="18"/>
    </location>
</feature>
<organism evidence="2 3">
    <name type="scientific">Eragrostis curvula</name>
    <name type="common">weeping love grass</name>
    <dbReference type="NCBI Taxonomy" id="38414"/>
    <lineage>
        <taxon>Eukaryota</taxon>
        <taxon>Viridiplantae</taxon>
        <taxon>Streptophyta</taxon>
        <taxon>Embryophyta</taxon>
        <taxon>Tracheophyta</taxon>
        <taxon>Spermatophyta</taxon>
        <taxon>Magnoliopsida</taxon>
        <taxon>Liliopsida</taxon>
        <taxon>Poales</taxon>
        <taxon>Poaceae</taxon>
        <taxon>PACMAD clade</taxon>
        <taxon>Chloridoideae</taxon>
        <taxon>Eragrostideae</taxon>
        <taxon>Eragrostidinae</taxon>
        <taxon>Eragrostis</taxon>
    </lineage>
</organism>
<accession>A0A5J9UDZ8</accession>
<dbReference type="Proteomes" id="UP000324897">
    <property type="component" value="Unassembled WGS sequence"/>
</dbReference>